<sequence length="191" mass="21800">MALEHAILVSLTERTGSGYELARRFDRSIGYFWPATHQQIYRVLRRMDDAGWVTHTEVAQDGRPDKKVYEVSDAGRDELVRWLAEPVEPAVLRDGLGVKLRGASLGDTDAVLREVERHRGEHSVRLEVYRGIERRDFPKPSELTGRELHQYLVLRGGIRAEESFVAWCDEVLQALSPSTKSSEASRSERTR</sequence>
<comment type="caution">
    <text evidence="3">The sequence shown here is derived from an EMBL/GenBank/DDBJ whole genome shotgun (WGS) entry which is preliminary data.</text>
</comment>
<feature type="domain" description="Transcription regulator PadR N-terminal" evidence="1">
    <location>
        <begin position="7"/>
        <end position="79"/>
    </location>
</feature>
<dbReference type="Gene3D" id="6.10.140.190">
    <property type="match status" value="1"/>
</dbReference>
<dbReference type="Proteomes" id="UP000295818">
    <property type="component" value="Unassembled WGS sequence"/>
</dbReference>
<dbReference type="Pfam" id="PF10400">
    <property type="entry name" value="Vir_act_alpha_C"/>
    <property type="match status" value="1"/>
</dbReference>
<evidence type="ECO:0000259" key="1">
    <source>
        <dbReference type="Pfam" id="PF03551"/>
    </source>
</evidence>
<evidence type="ECO:0000259" key="2">
    <source>
        <dbReference type="Pfam" id="PF10400"/>
    </source>
</evidence>
<keyword evidence="4" id="KW-1185">Reference proteome</keyword>
<dbReference type="Gene3D" id="1.10.10.10">
    <property type="entry name" value="Winged helix-like DNA-binding domain superfamily/Winged helix DNA-binding domain"/>
    <property type="match status" value="1"/>
</dbReference>
<dbReference type="InterPro" id="IPR005149">
    <property type="entry name" value="Tscrpt_reg_PadR_N"/>
</dbReference>
<dbReference type="Pfam" id="PF03551">
    <property type="entry name" value="PadR"/>
    <property type="match status" value="1"/>
</dbReference>
<evidence type="ECO:0000313" key="3">
    <source>
        <dbReference type="EMBL" id="TCO11152.1"/>
    </source>
</evidence>
<evidence type="ECO:0000313" key="4">
    <source>
        <dbReference type="Proteomes" id="UP000295818"/>
    </source>
</evidence>
<dbReference type="PANTHER" id="PTHR43252">
    <property type="entry name" value="TRANSCRIPTIONAL REGULATOR YQJI"/>
    <property type="match status" value="1"/>
</dbReference>
<dbReference type="InterPro" id="IPR018309">
    <property type="entry name" value="Tscrpt_reg_PadR_C"/>
</dbReference>
<dbReference type="RefSeq" id="WP_132196519.1">
    <property type="nucleotide sequence ID" value="NZ_SLWM01000033.1"/>
</dbReference>
<gene>
    <name evidence="3" type="ORF">EV644_13348</name>
</gene>
<reference evidence="3 4" key="1">
    <citation type="journal article" date="2015" name="Stand. Genomic Sci.">
        <title>Genomic Encyclopedia of Bacterial and Archaeal Type Strains, Phase III: the genomes of soil and plant-associated and newly described type strains.</title>
        <authorList>
            <person name="Whitman W.B."/>
            <person name="Woyke T."/>
            <person name="Klenk H.P."/>
            <person name="Zhou Y."/>
            <person name="Lilburn T.G."/>
            <person name="Beck B.J."/>
            <person name="De Vos P."/>
            <person name="Vandamme P."/>
            <person name="Eisen J.A."/>
            <person name="Garrity G."/>
            <person name="Hugenholtz P."/>
            <person name="Kyrpides N.C."/>
        </authorList>
    </citation>
    <scope>NUCLEOTIDE SEQUENCE [LARGE SCALE GENOMIC DNA]</scope>
    <source>
        <strain evidence="3 4">VKM Ac-2538</strain>
    </source>
</reference>
<accession>A0ABY2B858</accession>
<organism evidence="3 4">
    <name type="scientific">Kribbella orskensis</name>
    <dbReference type="NCBI Taxonomy" id="2512216"/>
    <lineage>
        <taxon>Bacteria</taxon>
        <taxon>Bacillati</taxon>
        <taxon>Actinomycetota</taxon>
        <taxon>Actinomycetes</taxon>
        <taxon>Propionibacteriales</taxon>
        <taxon>Kribbellaceae</taxon>
        <taxon>Kribbella</taxon>
    </lineage>
</organism>
<proteinExistence type="predicted"/>
<keyword evidence="3" id="KW-0238">DNA-binding</keyword>
<dbReference type="InterPro" id="IPR036388">
    <property type="entry name" value="WH-like_DNA-bd_sf"/>
</dbReference>
<dbReference type="PANTHER" id="PTHR43252:SF4">
    <property type="entry name" value="TRANSCRIPTIONAL REGULATORY PROTEIN"/>
    <property type="match status" value="1"/>
</dbReference>
<dbReference type="EMBL" id="SLWM01000033">
    <property type="protein sequence ID" value="TCO11152.1"/>
    <property type="molecule type" value="Genomic_DNA"/>
</dbReference>
<dbReference type="GO" id="GO:0003677">
    <property type="term" value="F:DNA binding"/>
    <property type="evidence" value="ECO:0007669"/>
    <property type="project" value="UniProtKB-KW"/>
</dbReference>
<dbReference type="InterPro" id="IPR036390">
    <property type="entry name" value="WH_DNA-bd_sf"/>
</dbReference>
<name>A0ABY2B858_9ACTN</name>
<protein>
    <submittedName>
        <fullName evidence="3">DNA-binding PadR family transcriptional regulator</fullName>
    </submittedName>
</protein>
<feature type="domain" description="Transcription regulator PadR C-terminal" evidence="2">
    <location>
        <begin position="92"/>
        <end position="175"/>
    </location>
</feature>
<dbReference type="SUPFAM" id="SSF46785">
    <property type="entry name" value="Winged helix' DNA-binding domain"/>
    <property type="match status" value="1"/>
</dbReference>